<dbReference type="EMBL" id="BLXT01003337">
    <property type="protein sequence ID" value="GFO01518.1"/>
    <property type="molecule type" value="Genomic_DNA"/>
</dbReference>
<accession>A0AAV4A494</accession>
<organism evidence="2 3">
    <name type="scientific">Plakobranchus ocellatus</name>
    <dbReference type="NCBI Taxonomy" id="259542"/>
    <lineage>
        <taxon>Eukaryota</taxon>
        <taxon>Metazoa</taxon>
        <taxon>Spiralia</taxon>
        <taxon>Lophotrochozoa</taxon>
        <taxon>Mollusca</taxon>
        <taxon>Gastropoda</taxon>
        <taxon>Heterobranchia</taxon>
        <taxon>Euthyneura</taxon>
        <taxon>Panpulmonata</taxon>
        <taxon>Sacoglossa</taxon>
        <taxon>Placobranchoidea</taxon>
        <taxon>Plakobranchidae</taxon>
        <taxon>Plakobranchus</taxon>
    </lineage>
</organism>
<evidence type="ECO:0000313" key="3">
    <source>
        <dbReference type="Proteomes" id="UP000735302"/>
    </source>
</evidence>
<dbReference type="Proteomes" id="UP000735302">
    <property type="component" value="Unassembled WGS sequence"/>
</dbReference>
<name>A0AAV4A494_9GAST</name>
<evidence type="ECO:0000256" key="1">
    <source>
        <dbReference type="SAM" id="MobiDB-lite"/>
    </source>
</evidence>
<protein>
    <submittedName>
        <fullName evidence="2">Uncharacterized protein</fullName>
    </submittedName>
</protein>
<feature type="non-terminal residue" evidence="2">
    <location>
        <position position="94"/>
    </location>
</feature>
<feature type="region of interest" description="Disordered" evidence="1">
    <location>
        <begin position="1"/>
        <end position="24"/>
    </location>
</feature>
<dbReference type="AlphaFoldDB" id="A0AAV4A494"/>
<evidence type="ECO:0000313" key="2">
    <source>
        <dbReference type="EMBL" id="GFO01518.1"/>
    </source>
</evidence>
<proteinExistence type="predicted"/>
<reference evidence="2 3" key="1">
    <citation type="journal article" date="2021" name="Elife">
        <title>Chloroplast acquisition without the gene transfer in kleptoplastic sea slugs, Plakobranchus ocellatus.</title>
        <authorList>
            <person name="Maeda T."/>
            <person name="Takahashi S."/>
            <person name="Yoshida T."/>
            <person name="Shimamura S."/>
            <person name="Takaki Y."/>
            <person name="Nagai Y."/>
            <person name="Toyoda A."/>
            <person name="Suzuki Y."/>
            <person name="Arimoto A."/>
            <person name="Ishii H."/>
            <person name="Satoh N."/>
            <person name="Nishiyama T."/>
            <person name="Hasebe M."/>
            <person name="Maruyama T."/>
            <person name="Minagawa J."/>
            <person name="Obokata J."/>
            <person name="Shigenobu S."/>
        </authorList>
    </citation>
    <scope>NUCLEOTIDE SEQUENCE [LARGE SCALE GENOMIC DNA]</scope>
</reference>
<comment type="caution">
    <text evidence="2">The sequence shown here is derived from an EMBL/GenBank/DDBJ whole genome shotgun (WGS) entry which is preliminary data.</text>
</comment>
<gene>
    <name evidence="2" type="ORF">PoB_002802300</name>
</gene>
<sequence>MRRFNRQLEVGGKEKDRPVSSKIRHKSRAQKLVSFVDETSQEVSIHKKTSQSVAILVTTVKLICEKIKAIEHSKFIATDKKSKSGFYILFQSML</sequence>
<keyword evidence="3" id="KW-1185">Reference proteome</keyword>